<keyword evidence="2" id="KW-1133">Transmembrane helix</keyword>
<feature type="transmembrane region" description="Helical" evidence="2">
    <location>
        <begin position="73"/>
        <end position="92"/>
    </location>
</feature>
<feature type="domain" description="DNA polymerase processivity factor" evidence="3">
    <location>
        <begin position="68"/>
        <end position="183"/>
    </location>
</feature>
<dbReference type="InterPro" id="IPR050922">
    <property type="entry name" value="LytR/CpsA/Psr_CW_biosynth"/>
</dbReference>
<keyword evidence="2" id="KW-0472">Membrane</keyword>
<keyword evidence="2" id="KW-0812">Transmembrane</keyword>
<dbReference type="InterPro" id="IPR004474">
    <property type="entry name" value="LytR_CpsA_psr"/>
</dbReference>
<evidence type="ECO:0000256" key="1">
    <source>
        <dbReference type="ARBA" id="ARBA00006068"/>
    </source>
</evidence>
<dbReference type="Pfam" id="PF02916">
    <property type="entry name" value="DNA_PPF"/>
    <property type="match status" value="1"/>
</dbReference>
<feature type="transmembrane region" description="Helical" evidence="2">
    <location>
        <begin position="12"/>
        <end position="33"/>
    </location>
</feature>
<name>A0A1C9IDV6_STRSU</name>
<dbReference type="PANTHER" id="PTHR33392:SF6">
    <property type="entry name" value="POLYISOPRENYL-TEICHOIC ACID--PEPTIDOGLYCAN TEICHOIC ACID TRANSFERASE TAGU"/>
    <property type="match status" value="1"/>
</dbReference>
<feature type="transmembrane region" description="Helical" evidence="2">
    <location>
        <begin position="45"/>
        <end position="66"/>
    </location>
</feature>
<sequence>MKKRSGRSKSSKFKLVNFALLGLYAITLCLFLVTMYRYNILDFRYLNYIVTLLLVGVAVLAGLLMWRKKARIFTALLLVFSLVITSVGIYGMQEVVKFSTRLNSNSTFSEYEMSILVPANSEITDVRQLTSILAPAEYDQENITALLDDISKMESTQLATSPATSYLTAYQSMINGESQAMVFNGVFTNILENEDPDFSSKVKKIYSFKVTQTVETATEQVSGDSFNIYISGIDTYGPISSVSRSDVNIIMTVNRATHKILLTTTPRDSYVAIADGKSIRDSYVAIADGGQNQYDKLTHAGIYGVNASVHTLENLYGIDISNYIRLNFTSFLQLIDLVGGIDVENTQEFTSGGYNFPVGTVHLDAEQALIFVRERYSLANGDNDRGKNQEKVIAALIKKLSSPENLRNYQAILTGLEGSIQTDLSLETIMGLVNTQLESGTQFTVESQALTGTGRSDLSSYAMPGSQLYMMEINQDSLEQAKAAIQSVLDGN</sequence>
<evidence type="ECO:0000313" key="5">
    <source>
        <dbReference type="EMBL" id="AOP02718.1"/>
    </source>
</evidence>
<evidence type="ECO:0000256" key="2">
    <source>
        <dbReference type="SAM" id="Phobius"/>
    </source>
</evidence>
<dbReference type="PANTHER" id="PTHR33392">
    <property type="entry name" value="POLYISOPRENYL-TEICHOIC ACID--PEPTIDOGLYCAN TEICHOIC ACID TRANSFERASE TAGU"/>
    <property type="match status" value="1"/>
</dbReference>
<dbReference type="Gene3D" id="3.40.190.10">
    <property type="entry name" value="Periplasmic binding protein-like II"/>
    <property type="match status" value="1"/>
</dbReference>
<dbReference type="AlphaFoldDB" id="A0A1C9IDV6"/>
<dbReference type="InterPro" id="IPR004190">
    <property type="entry name" value="DNA_pol_proc_fac"/>
</dbReference>
<dbReference type="EMBL" id="KU665265">
    <property type="protein sequence ID" value="AOP02718.1"/>
    <property type="molecule type" value="Genomic_DNA"/>
</dbReference>
<protein>
    <submittedName>
        <fullName evidence="5">Integral membrane regulatory protein Wzg</fullName>
    </submittedName>
</protein>
<dbReference type="Pfam" id="PF03816">
    <property type="entry name" value="LytR_cpsA_psr"/>
    <property type="match status" value="1"/>
</dbReference>
<organism evidence="5">
    <name type="scientific">Streptococcus suis</name>
    <dbReference type="NCBI Taxonomy" id="1307"/>
    <lineage>
        <taxon>Bacteria</taxon>
        <taxon>Bacillati</taxon>
        <taxon>Bacillota</taxon>
        <taxon>Bacilli</taxon>
        <taxon>Lactobacillales</taxon>
        <taxon>Streptococcaceae</taxon>
        <taxon>Streptococcus</taxon>
    </lineage>
</organism>
<dbReference type="Gene3D" id="3.40.630.190">
    <property type="entry name" value="LCP protein"/>
    <property type="match status" value="2"/>
</dbReference>
<evidence type="ECO:0000259" key="3">
    <source>
        <dbReference type="Pfam" id="PF02916"/>
    </source>
</evidence>
<accession>A0A1C9IDV6</accession>
<reference evidence="5" key="1">
    <citation type="journal article" date="2016" name="Appl. Environ. Microbiol.">
        <title>Novel capsular polysaccharide Loci and new diagnostic tools for high-throughput capsular gene typing in Streptococcus suis.</title>
        <authorList>
            <person name="Zheng H."/>
            <person name="Bai X."/>
            <person name="Xu J."/>
        </authorList>
    </citation>
    <scope>NUCLEOTIDE SEQUENCE</scope>
    <source>
        <strain evidence="5">YS349</strain>
    </source>
</reference>
<evidence type="ECO:0000259" key="4">
    <source>
        <dbReference type="Pfam" id="PF03816"/>
    </source>
</evidence>
<comment type="similarity">
    <text evidence="1">Belongs to the LytR/CpsA/Psr (LCP) family.</text>
</comment>
<dbReference type="NCBIfam" id="TIGR00350">
    <property type="entry name" value="lytR_cpsA_psr"/>
    <property type="match status" value="1"/>
</dbReference>
<proteinExistence type="inferred from homology"/>
<dbReference type="GO" id="GO:0006260">
    <property type="term" value="P:DNA replication"/>
    <property type="evidence" value="ECO:0007669"/>
    <property type="project" value="InterPro"/>
</dbReference>
<feature type="domain" description="Cell envelope-related transcriptional attenuator" evidence="4">
    <location>
        <begin position="244"/>
        <end position="401"/>
    </location>
</feature>
<gene>
    <name evidence="5" type="primary">cpsA</name>
    <name evidence="5" type="ORF">YS349-orf1</name>
</gene>